<dbReference type="EMBL" id="JBCGBO010000025">
    <property type="protein sequence ID" value="KAK9176454.1"/>
    <property type="molecule type" value="Genomic_DNA"/>
</dbReference>
<dbReference type="Proteomes" id="UP001428341">
    <property type="component" value="Unassembled WGS sequence"/>
</dbReference>
<comment type="caution">
    <text evidence="1">The sequence shown here is derived from an EMBL/GenBank/DDBJ whole genome shotgun (WGS) entry which is preliminary data.</text>
</comment>
<keyword evidence="2" id="KW-1185">Reference proteome</keyword>
<protein>
    <submittedName>
        <fullName evidence="1">Uncharacterized protein</fullName>
    </submittedName>
</protein>
<sequence length="289" mass="32405">MEVKEMNEILSKNRVEDVSWLCSLSESELDMLISLKLLILQRAKVIGHEELANKFDLKTLRALGFILMEHLKEKVKDLSLFPGSAEPLAFVAGCNLLKCDNDDILTVEELKTCLHIDSKSEFKMIIVILKGQGLEIFSRYFKNVKGEPPIALVLKRGKASPKRELRASKNRQQQRTMMSSVMEAIAQVNGGGGGNNNIVSETSNEGNGVVRMKIRVRKQDLKQMLQVMNMNTNGAHSQIPAGNSPLTASSVEQRLNLLRRKHILRAVNPGKGNRLRSWRPVLQSIPEEL</sequence>
<proteinExistence type="predicted"/>
<dbReference type="PANTHER" id="PTHR48237">
    <property type="entry name" value="GAMMA-TUBULIN COMPLEX COMPONENT"/>
    <property type="match status" value="1"/>
</dbReference>
<dbReference type="AlphaFoldDB" id="A0AAP0LNW1"/>
<evidence type="ECO:0000313" key="1">
    <source>
        <dbReference type="EMBL" id="KAK9176454.1"/>
    </source>
</evidence>
<dbReference type="PANTHER" id="PTHR48237:SF1">
    <property type="entry name" value="SPC97_SPC98 FAMILY OF SPINDLE POLE BODY (SBP) COMPONENT"/>
    <property type="match status" value="1"/>
</dbReference>
<accession>A0AAP0LNW1</accession>
<reference evidence="1 2" key="1">
    <citation type="submission" date="2024-05" db="EMBL/GenBank/DDBJ databases">
        <title>Haplotype-resolved chromosome-level genome assembly of Huyou (Citrus changshanensis).</title>
        <authorList>
            <person name="Miao C."/>
            <person name="Chen W."/>
            <person name="Wu Y."/>
            <person name="Wang L."/>
            <person name="Zhao S."/>
            <person name="Grierson D."/>
            <person name="Xu C."/>
            <person name="Chen K."/>
        </authorList>
    </citation>
    <scope>NUCLEOTIDE SEQUENCE [LARGE SCALE GENOMIC DNA]</scope>
    <source>
        <strain evidence="1">01-14</strain>
        <tissue evidence="1">Leaf</tissue>
    </source>
</reference>
<organism evidence="1 2">
    <name type="scientific">Citrus x changshan-huyou</name>
    <dbReference type="NCBI Taxonomy" id="2935761"/>
    <lineage>
        <taxon>Eukaryota</taxon>
        <taxon>Viridiplantae</taxon>
        <taxon>Streptophyta</taxon>
        <taxon>Embryophyta</taxon>
        <taxon>Tracheophyta</taxon>
        <taxon>Spermatophyta</taxon>
        <taxon>Magnoliopsida</taxon>
        <taxon>eudicotyledons</taxon>
        <taxon>Gunneridae</taxon>
        <taxon>Pentapetalae</taxon>
        <taxon>rosids</taxon>
        <taxon>malvids</taxon>
        <taxon>Sapindales</taxon>
        <taxon>Rutaceae</taxon>
        <taxon>Aurantioideae</taxon>
        <taxon>Citrus</taxon>
    </lineage>
</organism>
<evidence type="ECO:0000313" key="2">
    <source>
        <dbReference type="Proteomes" id="UP001428341"/>
    </source>
</evidence>
<name>A0AAP0LNW1_9ROSI</name>
<gene>
    <name evidence="1" type="ORF">WN944_028471</name>
</gene>